<evidence type="ECO:0000313" key="3">
    <source>
        <dbReference type="Proteomes" id="UP000028013"/>
    </source>
</evidence>
<feature type="domain" description="Glycosyl hydrolase family 13 catalytic" evidence="1">
    <location>
        <begin position="41"/>
        <end position="366"/>
    </location>
</feature>
<dbReference type="Pfam" id="PF00128">
    <property type="entry name" value="Alpha-amylase"/>
    <property type="match status" value="2"/>
</dbReference>
<dbReference type="InterPro" id="IPR017853">
    <property type="entry name" value="GH"/>
</dbReference>
<dbReference type="SUPFAM" id="SSF51011">
    <property type="entry name" value="Glycosyl hydrolase domain"/>
    <property type="match status" value="1"/>
</dbReference>
<proteinExistence type="predicted"/>
<accession>A0A078S1Y8</accession>
<dbReference type="GeneID" id="99751375"/>
<dbReference type="SMART" id="SM00642">
    <property type="entry name" value="Aamy"/>
    <property type="match status" value="1"/>
</dbReference>
<sequence length="441" mass="50565">MRNLFYTILVLLTVYACAGKREIVTEQKQVLPAVEDVVMYEINPRVFALKNAFNVISKHLDSIQFLGVNVVWFMPIYEIGEVNTVNSPYCIKDYKRINPEFGTVEEFKRLVELCHEKGISVILDWVANHTSWDHAWIKEHKEWYTQDSIGNIISPAGTGWNDVADLNYDNADMCLAMIDAMKYWIQEVGVDGFRCDAADYVPYTFWKQAVDSLRAIPNRKLLMLAEGKRKDHFDAGFDMNYAWDLMEAMRDVFVNDSSAARLLEVDWSEYDSIPAGKMKLRFITNHDEASKMSPIVELGSERAAMAAFVGTVFLHGGALIYSSQEIGHEAPINFFAYTSVDWSECSDIYQEYGCLMGLYNKYPALRKGILTGYPASDVLMYQKSDGKDAFMILVNVRNRDVSVILPEGWKHHVATDIYENKPLELMNEIKLNALEYRIIRF</sequence>
<name>A0A078S1Y8_BACUN</name>
<dbReference type="SUPFAM" id="SSF51445">
    <property type="entry name" value="(Trans)glycosidases"/>
    <property type="match status" value="1"/>
</dbReference>
<dbReference type="Gene3D" id="2.60.40.1180">
    <property type="entry name" value="Golgi alpha-mannosidase II"/>
    <property type="match status" value="1"/>
</dbReference>
<dbReference type="GO" id="GO:0005975">
    <property type="term" value="P:carbohydrate metabolic process"/>
    <property type="evidence" value="ECO:0007669"/>
    <property type="project" value="InterPro"/>
</dbReference>
<gene>
    <name evidence="2" type="ORF">M094_1755</name>
</gene>
<evidence type="ECO:0000313" key="2">
    <source>
        <dbReference type="EMBL" id="KDS49651.1"/>
    </source>
</evidence>
<evidence type="ECO:0000259" key="1">
    <source>
        <dbReference type="SMART" id="SM00642"/>
    </source>
</evidence>
<protein>
    <submittedName>
        <fullName evidence="2">Alpha amylase, catalytic domain protein</fullName>
    </submittedName>
</protein>
<comment type="caution">
    <text evidence="2">The sequence shown here is derived from an EMBL/GenBank/DDBJ whole genome shotgun (WGS) entry which is preliminary data.</text>
</comment>
<dbReference type="AlphaFoldDB" id="A0A078S1Y8"/>
<dbReference type="Proteomes" id="UP000028013">
    <property type="component" value="Unassembled WGS sequence"/>
</dbReference>
<dbReference type="Gene3D" id="3.20.20.80">
    <property type="entry name" value="Glycosidases"/>
    <property type="match status" value="1"/>
</dbReference>
<dbReference type="CDD" id="cd11313">
    <property type="entry name" value="AmyAc_arch_bac_AmyA"/>
    <property type="match status" value="1"/>
</dbReference>
<dbReference type="InterPro" id="IPR013780">
    <property type="entry name" value="Glyco_hydro_b"/>
</dbReference>
<dbReference type="PANTHER" id="PTHR47786:SF2">
    <property type="entry name" value="GLYCOSYL HYDROLASE FAMILY 13 CATALYTIC DOMAIN-CONTAINING PROTEIN"/>
    <property type="match status" value="1"/>
</dbReference>
<organism evidence="2 3">
    <name type="scientific">Bacteroides uniformis str. 3978 T3 ii</name>
    <dbReference type="NCBI Taxonomy" id="1339349"/>
    <lineage>
        <taxon>Bacteria</taxon>
        <taxon>Pseudomonadati</taxon>
        <taxon>Bacteroidota</taxon>
        <taxon>Bacteroidia</taxon>
        <taxon>Bacteroidales</taxon>
        <taxon>Bacteroidaceae</taxon>
        <taxon>Bacteroides</taxon>
    </lineage>
</organism>
<dbReference type="RefSeq" id="WP_005826350.1">
    <property type="nucleotide sequence ID" value="NZ_JNHN01000175.1"/>
</dbReference>
<dbReference type="PATRIC" id="fig|1339349.3.peg.2908"/>
<dbReference type="PANTHER" id="PTHR47786">
    <property type="entry name" value="ALPHA-1,4-GLUCAN:MALTOSE-1-PHOSPHATE MALTOSYLTRANSFERASE"/>
    <property type="match status" value="1"/>
</dbReference>
<dbReference type="PROSITE" id="PS51257">
    <property type="entry name" value="PROKAR_LIPOPROTEIN"/>
    <property type="match status" value="1"/>
</dbReference>
<reference evidence="2 3" key="1">
    <citation type="submission" date="2014-04" db="EMBL/GenBank/DDBJ databases">
        <authorList>
            <person name="Sears C."/>
            <person name="Carroll K."/>
            <person name="Sack B.R."/>
            <person name="Qadri F."/>
            <person name="Myers L.L."/>
            <person name="Chung G.-T."/>
            <person name="Escheverria P."/>
            <person name="Fraser C.M."/>
            <person name="Sadzewicz L."/>
            <person name="Shefchek K.A."/>
            <person name="Tallon L."/>
            <person name="Das S.P."/>
            <person name="Daugherty S."/>
            <person name="Mongodin E.F."/>
        </authorList>
    </citation>
    <scope>NUCLEOTIDE SEQUENCE [LARGE SCALE GENOMIC DNA]</scope>
    <source>
        <strain evidence="2 3">3978 T3 ii</strain>
    </source>
</reference>
<dbReference type="EMBL" id="JNHN01000175">
    <property type="protein sequence ID" value="KDS49651.1"/>
    <property type="molecule type" value="Genomic_DNA"/>
</dbReference>
<dbReference type="InterPro" id="IPR006047">
    <property type="entry name" value="GH13_cat_dom"/>
</dbReference>